<dbReference type="PRINTS" id="PR00111">
    <property type="entry name" value="ABHYDROLASE"/>
</dbReference>
<keyword evidence="2" id="KW-0378">Hydrolase</keyword>
<dbReference type="Gene3D" id="3.40.50.1820">
    <property type="entry name" value="alpha/beta hydrolase"/>
    <property type="match status" value="1"/>
</dbReference>
<organism evidence="2 3">
    <name type="scientific">Novosphingobium pentaromativorans</name>
    <dbReference type="NCBI Taxonomy" id="205844"/>
    <lineage>
        <taxon>Bacteria</taxon>
        <taxon>Pseudomonadati</taxon>
        <taxon>Pseudomonadota</taxon>
        <taxon>Alphaproteobacteria</taxon>
        <taxon>Sphingomonadales</taxon>
        <taxon>Sphingomonadaceae</taxon>
        <taxon>Novosphingobium</taxon>
    </lineage>
</organism>
<dbReference type="AlphaFoldDB" id="A0A2W5P2K3"/>
<feature type="domain" description="AB hydrolase-1" evidence="1">
    <location>
        <begin position="7"/>
        <end position="228"/>
    </location>
</feature>
<comment type="caution">
    <text evidence="2">The sequence shown here is derived from an EMBL/GenBank/DDBJ whole genome shotgun (WGS) entry which is preliminary data.</text>
</comment>
<dbReference type="InterPro" id="IPR050228">
    <property type="entry name" value="Carboxylesterase_BioH"/>
</dbReference>
<evidence type="ECO:0000313" key="3">
    <source>
        <dbReference type="Proteomes" id="UP000249082"/>
    </source>
</evidence>
<dbReference type="GO" id="GO:0016787">
    <property type="term" value="F:hydrolase activity"/>
    <property type="evidence" value="ECO:0007669"/>
    <property type="project" value="UniProtKB-KW"/>
</dbReference>
<protein>
    <submittedName>
        <fullName evidence="2">Alpha/beta hydrolase</fullName>
    </submittedName>
</protein>
<dbReference type="Pfam" id="PF12697">
    <property type="entry name" value="Abhydrolase_6"/>
    <property type="match status" value="1"/>
</dbReference>
<evidence type="ECO:0000259" key="1">
    <source>
        <dbReference type="Pfam" id="PF12697"/>
    </source>
</evidence>
<evidence type="ECO:0000313" key="2">
    <source>
        <dbReference type="EMBL" id="PZQ57035.1"/>
    </source>
</evidence>
<reference evidence="2 3" key="1">
    <citation type="submission" date="2017-08" db="EMBL/GenBank/DDBJ databases">
        <title>Infants hospitalized years apart are colonized by the same room-sourced microbial strains.</title>
        <authorList>
            <person name="Brooks B."/>
            <person name="Olm M.R."/>
            <person name="Firek B.A."/>
            <person name="Baker R."/>
            <person name="Thomas B.C."/>
            <person name="Morowitz M.J."/>
            <person name="Banfield J.F."/>
        </authorList>
    </citation>
    <scope>NUCLEOTIDE SEQUENCE [LARGE SCALE GENOMIC DNA]</scope>
    <source>
        <strain evidence="2">S2_005_002_R2_33</strain>
    </source>
</reference>
<dbReference type="InterPro" id="IPR000073">
    <property type="entry name" value="AB_hydrolase_1"/>
</dbReference>
<proteinExistence type="predicted"/>
<dbReference type="Proteomes" id="UP000249082">
    <property type="component" value="Unassembled WGS sequence"/>
</dbReference>
<dbReference type="EMBL" id="QFPX01000002">
    <property type="protein sequence ID" value="PZQ57035.1"/>
    <property type="molecule type" value="Genomic_DNA"/>
</dbReference>
<dbReference type="SUPFAM" id="SSF53474">
    <property type="entry name" value="alpha/beta-Hydrolases"/>
    <property type="match status" value="1"/>
</dbReference>
<dbReference type="InterPro" id="IPR029058">
    <property type="entry name" value="AB_hydrolase_fold"/>
</dbReference>
<dbReference type="PANTHER" id="PTHR43194:SF5">
    <property type="entry name" value="PIMELOYL-[ACYL-CARRIER PROTEIN] METHYL ESTER ESTERASE"/>
    <property type="match status" value="1"/>
</dbReference>
<name>A0A2W5P2K3_9SPHN</name>
<accession>A0A2W5P2K3</accession>
<gene>
    <name evidence="2" type="ORF">DI555_02615</name>
</gene>
<dbReference type="PANTHER" id="PTHR43194">
    <property type="entry name" value="HYDROLASE ALPHA/BETA FOLD FAMILY"/>
    <property type="match status" value="1"/>
</dbReference>
<sequence length="236" mass="25468">MSDRQALVLVPGLSCDRRVWQAQVAKLADIADISIGDTLKDDSIAAMATRVLDAAPQRFAIAGFSMGGYVAMEIWRRAPERVTRLALVDTNARADSEEQAALRRAAVATARARGFEHVLRGSLRQLVAPDCPEALFEEVVQMALRVGFGTYMDQQAAIIDRADSLETLGTVSVPTMVMVGAADALTPPRLAEEMVQAMPPAFSGVVYEVIANAGHMAPMEQPNAVNAAFRRWLMGV</sequence>